<evidence type="ECO:0000313" key="2">
    <source>
        <dbReference type="Proteomes" id="UP000053226"/>
    </source>
</evidence>
<dbReference type="OrthoDB" id="3819922at2"/>
<dbReference type="EMBL" id="LGAA01000018">
    <property type="protein sequence ID" value="KPD02812.1"/>
    <property type="molecule type" value="Genomic_DNA"/>
</dbReference>
<comment type="caution">
    <text evidence="1">The sequence shown here is derived from an EMBL/GenBank/DDBJ whole genome shotgun (WGS) entry which is preliminary data.</text>
</comment>
<name>A0A0N0IA79_9GAMM</name>
<dbReference type="SUPFAM" id="SSF52540">
    <property type="entry name" value="P-loop containing nucleoside triphosphate hydrolases"/>
    <property type="match status" value="1"/>
</dbReference>
<accession>A0A0N0IA79</accession>
<proteinExistence type="predicted"/>
<evidence type="ECO:0000313" key="1">
    <source>
        <dbReference type="EMBL" id="KPD02812.1"/>
    </source>
</evidence>
<dbReference type="InterPro" id="IPR027417">
    <property type="entry name" value="P-loop_NTPase"/>
</dbReference>
<dbReference type="RefSeq" id="WP_053908344.1">
    <property type="nucleotide sequence ID" value="NZ_CAWMUS010000018.1"/>
</dbReference>
<sequence length="172" mass="19058">MLIVFGGLPGTGKTTIAKRIAQAISACYLRIDSIEQSLIQASTVENNTVGAAGYNIANIIADDNLKLGQIVIADCVNPLSITRTAWQNIAAKANTPLVEIEIICSDLAQHRMQVEQRVADIIGHQLPDWDNVMDREYEWWDSADIVIDSAVTSVELAVEMILYRLQKLKRKH</sequence>
<dbReference type="PANTHER" id="PTHR37807:SF3">
    <property type="entry name" value="OS07G0160300 PROTEIN"/>
    <property type="match status" value="1"/>
</dbReference>
<evidence type="ECO:0008006" key="3">
    <source>
        <dbReference type="Google" id="ProtNLM"/>
    </source>
</evidence>
<dbReference type="Proteomes" id="UP000053226">
    <property type="component" value="Unassembled WGS sequence"/>
</dbReference>
<dbReference type="PANTHER" id="PTHR37807">
    <property type="entry name" value="OS07G0160300 PROTEIN"/>
    <property type="match status" value="1"/>
</dbReference>
<dbReference type="Pfam" id="PF13671">
    <property type="entry name" value="AAA_33"/>
    <property type="match status" value="1"/>
</dbReference>
<organism evidence="1 2">
    <name type="scientific">Moellerella wisconsensis ATCC 35017</name>
    <dbReference type="NCBI Taxonomy" id="1354267"/>
    <lineage>
        <taxon>Bacteria</taxon>
        <taxon>Pseudomonadati</taxon>
        <taxon>Pseudomonadota</taxon>
        <taxon>Gammaproteobacteria</taxon>
        <taxon>Enterobacterales</taxon>
        <taxon>Morganellaceae</taxon>
        <taxon>Moellerella</taxon>
    </lineage>
</organism>
<dbReference type="AlphaFoldDB" id="A0A0N0IA79"/>
<gene>
    <name evidence="1" type="ORF">M992_1969</name>
</gene>
<reference evidence="1 2" key="1">
    <citation type="submission" date="2015-07" db="EMBL/GenBank/DDBJ databases">
        <title>ATOL: Assembling a taxonomically balanced genome-scale reconstruction of the evolutionary history of the Enterobacteriaceae.</title>
        <authorList>
            <person name="Plunkett G.III."/>
            <person name="Neeno-Eckwall E.C."/>
            <person name="Glasner J.D."/>
            <person name="Perna N.T."/>
        </authorList>
    </citation>
    <scope>NUCLEOTIDE SEQUENCE [LARGE SCALE GENOMIC DNA]</scope>
    <source>
        <strain evidence="1 2">ATCC 35017</strain>
    </source>
</reference>
<dbReference type="Gene3D" id="3.40.50.300">
    <property type="entry name" value="P-loop containing nucleotide triphosphate hydrolases"/>
    <property type="match status" value="1"/>
</dbReference>
<protein>
    <recommendedName>
        <fullName evidence="3">Adenylylsulfate kinase</fullName>
    </recommendedName>
</protein>
<keyword evidence="2" id="KW-1185">Reference proteome</keyword>